<evidence type="ECO:0000313" key="1">
    <source>
        <dbReference type="EMBL" id="RVX18929.1"/>
    </source>
</evidence>
<comment type="caution">
    <text evidence="1">The sequence shown here is derived from an EMBL/GenBank/DDBJ whole genome shotgun (WGS) entry which is preliminary data.</text>
</comment>
<proteinExistence type="predicted"/>
<dbReference type="EMBL" id="QGNW01000010">
    <property type="protein sequence ID" value="RVX18929.1"/>
    <property type="molecule type" value="Genomic_DNA"/>
</dbReference>
<dbReference type="PANTHER" id="PTHR46890:SF50">
    <property type="entry name" value="RNA-DIRECTED DNA POLYMERASE, EUKARYOTA, REVERSE TRANSCRIPTASE ZINC-BINDING DOMAIN PROTEIN-RELATED"/>
    <property type="match status" value="1"/>
</dbReference>
<evidence type="ECO:0000313" key="2">
    <source>
        <dbReference type="Proteomes" id="UP000288805"/>
    </source>
</evidence>
<protein>
    <submittedName>
        <fullName evidence="1">Transposon TX1 uncharacterized 149 kDa protein</fullName>
    </submittedName>
</protein>
<reference evidence="1 2" key="1">
    <citation type="journal article" date="2018" name="PLoS Genet.">
        <title>Population sequencing reveals clonal diversity and ancestral inbreeding in the grapevine cultivar Chardonnay.</title>
        <authorList>
            <person name="Roach M.J."/>
            <person name="Johnson D.L."/>
            <person name="Bohlmann J."/>
            <person name="van Vuuren H.J."/>
            <person name="Jones S.J."/>
            <person name="Pretorius I.S."/>
            <person name="Schmidt S.A."/>
            <person name="Borneman A.R."/>
        </authorList>
    </citation>
    <scope>NUCLEOTIDE SEQUENCE [LARGE SCALE GENOMIC DNA]</scope>
    <source>
        <strain evidence="2">cv. Chardonnay</strain>
        <tissue evidence="1">Leaf</tissue>
    </source>
</reference>
<accession>A0A438KCI1</accession>
<name>A0A438KCI1_VITVI</name>
<organism evidence="1 2">
    <name type="scientific">Vitis vinifera</name>
    <name type="common">Grape</name>
    <dbReference type="NCBI Taxonomy" id="29760"/>
    <lineage>
        <taxon>Eukaryota</taxon>
        <taxon>Viridiplantae</taxon>
        <taxon>Streptophyta</taxon>
        <taxon>Embryophyta</taxon>
        <taxon>Tracheophyta</taxon>
        <taxon>Spermatophyta</taxon>
        <taxon>Magnoliopsida</taxon>
        <taxon>eudicotyledons</taxon>
        <taxon>Gunneridae</taxon>
        <taxon>Pentapetalae</taxon>
        <taxon>rosids</taxon>
        <taxon>Vitales</taxon>
        <taxon>Vitaceae</taxon>
        <taxon>Viteae</taxon>
        <taxon>Vitis</taxon>
    </lineage>
</organism>
<dbReference type="Proteomes" id="UP000288805">
    <property type="component" value="Unassembled WGS sequence"/>
</dbReference>
<dbReference type="InterPro" id="IPR052343">
    <property type="entry name" value="Retrotransposon-Effector_Assoc"/>
</dbReference>
<dbReference type="AlphaFoldDB" id="A0A438KCI1"/>
<sequence length="187" mass="20965">MLIEEITPWIRLKSMGEDQSWKSDIEGLQLNSLNHAEAEGLEQPFTEAEIHLALMGMNGDKAPGPDGFTVAFWQFCWEFVKEEIVDVFKEFYEDKPISLLGGVYKLLAKVLSNRIKKVLDKVVSPDQNAFVKGRQILDASLIANEGSLNRPGLRSFYPQTAHPEPFKPLGSLQGFQNPSCFYTAGSK</sequence>
<dbReference type="PANTHER" id="PTHR46890">
    <property type="entry name" value="NON-LTR RETROLELEMENT REVERSE TRANSCRIPTASE-LIKE PROTEIN-RELATED"/>
    <property type="match status" value="1"/>
</dbReference>
<gene>
    <name evidence="1" type="primary">YTX2_14</name>
    <name evidence="1" type="ORF">CK203_006801</name>
</gene>